<evidence type="ECO:0000256" key="4">
    <source>
        <dbReference type="ARBA" id="ARBA00023002"/>
    </source>
</evidence>
<dbReference type="Pfam" id="PF01494">
    <property type="entry name" value="FAD_binding_3"/>
    <property type="match status" value="2"/>
</dbReference>
<keyword evidence="4" id="KW-0560">Oxidoreductase</keyword>
<organism evidence="6 7">
    <name type="scientific">Linnemannia gamsii</name>
    <dbReference type="NCBI Taxonomy" id="64522"/>
    <lineage>
        <taxon>Eukaryota</taxon>
        <taxon>Fungi</taxon>
        <taxon>Fungi incertae sedis</taxon>
        <taxon>Mucoromycota</taxon>
        <taxon>Mortierellomycotina</taxon>
        <taxon>Mortierellomycetes</taxon>
        <taxon>Mortierellales</taxon>
        <taxon>Mortierellaceae</taxon>
        <taxon>Linnemannia</taxon>
    </lineage>
</organism>
<feature type="domain" description="FAD-binding" evidence="5">
    <location>
        <begin position="253"/>
        <end position="351"/>
    </location>
</feature>
<evidence type="ECO:0000313" key="6">
    <source>
        <dbReference type="EMBL" id="KAG0311791.1"/>
    </source>
</evidence>
<proteinExistence type="inferred from homology"/>
<dbReference type="SUPFAM" id="SSF51905">
    <property type="entry name" value="FAD/NAD(P)-binding domain"/>
    <property type="match status" value="1"/>
</dbReference>
<name>A0A9P6UMU1_9FUNG</name>
<comment type="similarity">
    <text evidence="1">Belongs to the paxM FAD-dependent monooxygenase family.</text>
</comment>
<dbReference type="OrthoDB" id="655030at2759"/>
<evidence type="ECO:0000256" key="2">
    <source>
        <dbReference type="ARBA" id="ARBA00022630"/>
    </source>
</evidence>
<evidence type="ECO:0000256" key="3">
    <source>
        <dbReference type="ARBA" id="ARBA00022827"/>
    </source>
</evidence>
<dbReference type="PANTHER" id="PTHR47356:SF2">
    <property type="entry name" value="FAD-BINDING DOMAIN-CONTAINING PROTEIN-RELATED"/>
    <property type="match status" value="1"/>
</dbReference>
<dbReference type="AlphaFoldDB" id="A0A9P6UMU1"/>
<dbReference type="GO" id="GO:0004497">
    <property type="term" value="F:monooxygenase activity"/>
    <property type="evidence" value="ECO:0007669"/>
    <property type="project" value="InterPro"/>
</dbReference>
<gene>
    <name evidence="6" type="ORF">BGZ97_011641</name>
</gene>
<protein>
    <recommendedName>
        <fullName evidence="5">FAD-binding domain-containing protein</fullName>
    </recommendedName>
</protein>
<feature type="domain" description="FAD-binding" evidence="5">
    <location>
        <begin position="7"/>
        <end position="174"/>
    </location>
</feature>
<dbReference type="PRINTS" id="PR00420">
    <property type="entry name" value="RNGMNOXGNASE"/>
</dbReference>
<evidence type="ECO:0000313" key="7">
    <source>
        <dbReference type="Proteomes" id="UP000823405"/>
    </source>
</evidence>
<dbReference type="InterPro" id="IPR002938">
    <property type="entry name" value="FAD-bd"/>
</dbReference>
<dbReference type="GO" id="GO:0071949">
    <property type="term" value="F:FAD binding"/>
    <property type="evidence" value="ECO:0007669"/>
    <property type="project" value="InterPro"/>
</dbReference>
<reference evidence="6" key="1">
    <citation type="journal article" date="2020" name="Fungal Divers.">
        <title>Resolving the Mortierellaceae phylogeny through synthesis of multi-gene phylogenetics and phylogenomics.</title>
        <authorList>
            <person name="Vandepol N."/>
            <person name="Liber J."/>
            <person name="Desiro A."/>
            <person name="Na H."/>
            <person name="Kennedy M."/>
            <person name="Barry K."/>
            <person name="Grigoriev I.V."/>
            <person name="Miller A.N."/>
            <person name="O'Donnell K."/>
            <person name="Stajich J.E."/>
            <person name="Bonito G."/>
        </authorList>
    </citation>
    <scope>NUCLEOTIDE SEQUENCE</scope>
    <source>
        <strain evidence="6">NVP60</strain>
    </source>
</reference>
<dbReference type="Proteomes" id="UP000823405">
    <property type="component" value="Unassembled WGS sequence"/>
</dbReference>
<sequence>MAEGKPTVMIIGAGLGGLTMAILLERAGVDYHVYEKYKEPRPLGSATGINPNILPLFEQLGLLEKLKAVAKEVASVTVYTADMEPLGAIDVRDHKELSGYLSLIMSRRDLHAFLLSEVPKERMTLGTKVLSIQQNQHGVMIRTNDGKHHHADILIGSDGAYSAVRQSLYKHMSAQGILPKSDGEPLKVCHMGILGTTERLDPEKFPRAHETFGHSGVVIGDKTRHTWRYFSVPDGRVCWRIDVQLKATSHDESDAFRLSEWDADSFKLDADDWREFKTDLGGTMGDLIDATPKDCISKVMLEEKLFETWYHNRTVLIGDSCHKMLPNAGRGALNAMMDAVVLANTIYEITSATPENITAAFKEYFEIRYPHAKSELQTSQRMAKVLAGQTWLDSLTRSIVLGYLPKSIQQKNTENGLRYRPQLTFLPQVEARGAVPAFPQMVSKRLLAEQQNQLLELQAAQASTV</sequence>
<evidence type="ECO:0000259" key="5">
    <source>
        <dbReference type="Pfam" id="PF01494"/>
    </source>
</evidence>
<comment type="caution">
    <text evidence="6">The sequence shown here is derived from an EMBL/GenBank/DDBJ whole genome shotgun (WGS) entry which is preliminary data.</text>
</comment>
<dbReference type="EMBL" id="JAAAIN010000679">
    <property type="protein sequence ID" value="KAG0311791.1"/>
    <property type="molecule type" value="Genomic_DNA"/>
</dbReference>
<keyword evidence="3" id="KW-0274">FAD</keyword>
<keyword evidence="2" id="KW-0285">Flavoprotein</keyword>
<accession>A0A9P6UMU1</accession>
<keyword evidence="7" id="KW-1185">Reference proteome</keyword>
<dbReference type="PANTHER" id="PTHR47356">
    <property type="entry name" value="FAD-DEPENDENT MONOOXYGENASE ASQG-RELATED"/>
    <property type="match status" value="1"/>
</dbReference>
<dbReference type="InterPro" id="IPR036188">
    <property type="entry name" value="FAD/NAD-bd_sf"/>
</dbReference>
<evidence type="ECO:0000256" key="1">
    <source>
        <dbReference type="ARBA" id="ARBA00007992"/>
    </source>
</evidence>
<dbReference type="Gene3D" id="3.50.50.60">
    <property type="entry name" value="FAD/NAD(P)-binding domain"/>
    <property type="match status" value="1"/>
</dbReference>
<dbReference type="InterPro" id="IPR050562">
    <property type="entry name" value="FAD_mOase_fung"/>
</dbReference>